<dbReference type="Pfam" id="PF18014">
    <property type="entry name" value="Acetyltransf_18"/>
    <property type="match status" value="1"/>
</dbReference>
<dbReference type="OrthoDB" id="20916at2"/>
<dbReference type="RefSeq" id="WP_141147286.1">
    <property type="nucleotide sequence ID" value="NZ_VHLG01000001.1"/>
</dbReference>
<evidence type="ECO:0000313" key="2">
    <source>
        <dbReference type="EMBL" id="TPW33348.1"/>
    </source>
</evidence>
<evidence type="ECO:0000313" key="3">
    <source>
        <dbReference type="Proteomes" id="UP000318801"/>
    </source>
</evidence>
<dbReference type="PANTHER" id="PTHR47237:SF1">
    <property type="entry name" value="SLL0310 PROTEIN"/>
    <property type="match status" value="1"/>
</dbReference>
<dbReference type="PANTHER" id="PTHR47237">
    <property type="entry name" value="SLL0310 PROTEIN"/>
    <property type="match status" value="1"/>
</dbReference>
<keyword evidence="3" id="KW-1185">Reference proteome</keyword>
<dbReference type="InterPro" id="IPR000182">
    <property type="entry name" value="GNAT_dom"/>
</dbReference>
<dbReference type="InterPro" id="IPR041496">
    <property type="entry name" value="YitH/HolE_GNAT"/>
</dbReference>
<comment type="caution">
    <text evidence="2">The sequence shown here is derived from an EMBL/GenBank/DDBJ whole genome shotgun (WGS) entry which is preliminary data.</text>
</comment>
<proteinExistence type="predicted"/>
<dbReference type="EMBL" id="VHLG01000001">
    <property type="protein sequence ID" value="TPW33348.1"/>
    <property type="molecule type" value="Genomic_DNA"/>
</dbReference>
<keyword evidence="2" id="KW-0808">Transferase</keyword>
<protein>
    <submittedName>
        <fullName evidence="2">GNAT family N-acetyltransferase</fullName>
    </submittedName>
</protein>
<dbReference type="Gene3D" id="3.40.630.90">
    <property type="match status" value="1"/>
</dbReference>
<dbReference type="Gene3D" id="3.40.630.30">
    <property type="match status" value="1"/>
</dbReference>
<sequence>MNDIRVLDLDEIRQLVGWAGEEGWNPGHGDAVPFQVADPDGFFGLFVDGRMVSAISAVAYDDAFGFIGLYITRPDMRGKGYGAKVWDHGMAYLGNRTIGLDGVPEQQENYGRMGFVTDYGTARWSGMVKPGCLAEASASRSFETDDFDAVVQLDRDCFMASRRDFLRAWLAQAQSARVVVTDGRLVGFGTARRCIDGYKVGPLFARSPDIACSLLGGIADDLAGSRIDIDCPLSQTRFIAALETAGLSRGFETARMFRGAVPVIDGGCVFGVTSLELG</sequence>
<reference evidence="2 3" key="1">
    <citation type="submission" date="2019-06" db="EMBL/GenBank/DDBJ databases">
        <authorList>
            <person name="Li M."/>
        </authorList>
    </citation>
    <scope>NUCLEOTIDE SEQUENCE [LARGE SCALE GENOMIC DNA]</scope>
    <source>
        <strain evidence="2 3">BGMRC2036</strain>
    </source>
</reference>
<dbReference type="CDD" id="cd04301">
    <property type="entry name" value="NAT_SF"/>
    <property type="match status" value="1"/>
</dbReference>
<dbReference type="SUPFAM" id="SSF55729">
    <property type="entry name" value="Acyl-CoA N-acyltransferases (Nat)"/>
    <property type="match status" value="1"/>
</dbReference>
<evidence type="ECO:0000259" key="1">
    <source>
        <dbReference type="PROSITE" id="PS51186"/>
    </source>
</evidence>
<dbReference type="PROSITE" id="PS51186">
    <property type="entry name" value="GNAT"/>
    <property type="match status" value="1"/>
</dbReference>
<accession>A0A506UJ66</accession>
<name>A0A506UJ66_9HYPH</name>
<feature type="domain" description="N-acetyltransferase" evidence="1">
    <location>
        <begin position="2"/>
        <end position="135"/>
    </location>
</feature>
<gene>
    <name evidence="2" type="ORF">FJU08_01955</name>
</gene>
<dbReference type="InterPro" id="IPR016181">
    <property type="entry name" value="Acyl_CoA_acyltransferase"/>
</dbReference>
<dbReference type="GO" id="GO:0016747">
    <property type="term" value="F:acyltransferase activity, transferring groups other than amino-acyl groups"/>
    <property type="evidence" value="ECO:0007669"/>
    <property type="project" value="InterPro"/>
</dbReference>
<dbReference type="AlphaFoldDB" id="A0A506UJ66"/>
<dbReference type="InterPro" id="IPR052729">
    <property type="entry name" value="Acyl/Acetyltrans_Enzymes"/>
</dbReference>
<dbReference type="Pfam" id="PF00583">
    <property type="entry name" value="Acetyltransf_1"/>
    <property type="match status" value="1"/>
</dbReference>
<organism evidence="2 3">
    <name type="scientific">Martelella alba</name>
    <dbReference type="NCBI Taxonomy" id="2590451"/>
    <lineage>
        <taxon>Bacteria</taxon>
        <taxon>Pseudomonadati</taxon>
        <taxon>Pseudomonadota</taxon>
        <taxon>Alphaproteobacteria</taxon>
        <taxon>Hyphomicrobiales</taxon>
        <taxon>Aurantimonadaceae</taxon>
        <taxon>Martelella</taxon>
    </lineage>
</organism>
<dbReference type="Proteomes" id="UP000318801">
    <property type="component" value="Unassembled WGS sequence"/>
</dbReference>